<dbReference type="Pfam" id="PF10320">
    <property type="entry name" value="7TM_GPCR_Srsx"/>
    <property type="match status" value="1"/>
</dbReference>
<dbReference type="PANTHER" id="PTHR23360:SF26">
    <property type="entry name" value="G-PROTEIN COUPLED RECEPTORS FAMILY 1 PROFILE DOMAIN-CONTAINING PROTEIN"/>
    <property type="match status" value="1"/>
</dbReference>
<dbReference type="WBParaSite" id="PSAMB.scaffold301size58367.g4406.t1">
    <property type="protein sequence ID" value="PSAMB.scaffold301size58367.g4406.t1"/>
    <property type="gene ID" value="PSAMB.scaffold301size58367.g4406"/>
</dbReference>
<evidence type="ECO:0000256" key="3">
    <source>
        <dbReference type="ARBA" id="ARBA00022989"/>
    </source>
</evidence>
<keyword evidence="2 5" id="KW-0812">Transmembrane</keyword>
<feature type="transmembrane region" description="Helical" evidence="5">
    <location>
        <begin position="25"/>
        <end position="49"/>
    </location>
</feature>
<dbReference type="GO" id="GO:0016020">
    <property type="term" value="C:membrane"/>
    <property type="evidence" value="ECO:0007669"/>
    <property type="project" value="UniProtKB-SubCell"/>
</dbReference>
<feature type="transmembrane region" description="Helical" evidence="5">
    <location>
        <begin position="110"/>
        <end position="135"/>
    </location>
</feature>
<accession>A0A914W4U1</accession>
<evidence type="ECO:0000259" key="6">
    <source>
        <dbReference type="PROSITE" id="PS50262"/>
    </source>
</evidence>
<keyword evidence="3 5" id="KW-1133">Transmembrane helix</keyword>
<keyword evidence="7" id="KW-1185">Reference proteome</keyword>
<dbReference type="InterPro" id="IPR019424">
    <property type="entry name" value="7TM_GPCR_Srsx"/>
</dbReference>
<proteinExistence type="predicted"/>
<evidence type="ECO:0000313" key="7">
    <source>
        <dbReference type="Proteomes" id="UP000887566"/>
    </source>
</evidence>
<dbReference type="Gene3D" id="1.20.1070.10">
    <property type="entry name" value="Rhodopsin 7-helix transmembrane proteins"/>
    <property type="match status" value="1"/>
</dbReference>
<evidence type="ECO:0000256" key="2">
    <source>
        <dbReference type="ARBA" id="ARBA00022692"/>
    </source>
</evidence>
<dbReference type="Proteomes" id="UP000887566">
    <property type="component" value="Unplaced"/>
</dbReference>
<reference evidence="8" key="1">
    <citation type="submission" date="2022-11" db="UniProtKB">
        <authorList>
            <consortium name="WormBaseParasite"/>
        </authorList>
    </citation>
    <scope>IDENTIFICATION</scope>
</reference>
<dbReference type="SUPFAM" id="SSF81321">
    <property type="entry name" value="Family A G protein-coupled receptor-like"/>
    <property type="match status" value="1"/>
</dbReference>
<dbReference type="InterPro" id="IPR017452">
    <property type="entry name" value="GPCR_Rhodpsn_7TM"/>
</dbReference>
<evidence type="ECO:0000256" key="4">
    <source>
        <dbReference type="ARBA" id="ARBA00023136"/>
    </source>
</evidence>
<comment type="subcellular location">
    <subcellularLocation>
        <location evidence="1">Membrane</location>
    </subcellularLocation>
</comment>
<dbReference type="PANTHER" id="PTHR23360">
    <property type="entry name" value="G-PROTEIN COUPLED RECEPTORS FAMILY 1 PROFILE DOMAIN-CONTAINING PROTEIN-RELATED"/>
    <property type="match status" value="1"/>
</dbReference>
<feature type="transmembrane region" description="Helical" evidence="5">
    <location>
        <begin position="69"/>
        <end position="89"/>
    </location>
</feature>
<dbReference type="AlphaFoldDB" id="A0A914W4U1"/>
<dbReference type="PROSITE" id="PS50262">
    <property type="entry name" value="G_PROTEIN_RECEP_F1_2"/>
    <property type="match status" value="1"/>
</dbReference>
<evidence type="ECO:0000256" key="5">
    <source>
        <dbReference type="SAM" id="Phobius"/>
    </source>
</evidence>
<feature type="domain" description="G-protein coupled receptors family 1 profile" evidence="6">
    <location>
        <begin position="4"/>
        <end position="188"/>
    </location>
</feature>
<name>A0A914W4U1_9BILA</name>
<feature type="transmembrane region" description="Helical" evidence="5">
    <location>
        <begin position="160"/>
        <end position="181"/>
    </location>
</feature>
<sequence length="188" mass="21275">MCFINGLLFVTILIEKSLRKRKEMIVMSGMALADFILGSGAFLLGTYRVCVSVTGHENESATNWECARLPPIILINMGLQMTAVMNLVVSIDRLTSVKWPVKYQSFSAKYIKRLIAPVWLFFAASLSAMLLSSYINDPPATQTLMCLGGPFKLWYSRFQFLFIIAVEYVSVIIYIQVFVLYKKLLGNF</sequence>
<evidence type="ECO:0000256" key="1">
    <source>
        <dbReference type="ARBA" id="ARBA00004370"/>
    </source>
</evidence>
<dbReference type="InterPro" id="IPR047130">
    <property type="entry name" value="7TM_GPCR_Srsx_nematod"/>
</dbReference>
<evidence type="ECO:0000313" key="8">
    <source>
        <dbReference type="WBParaSite" id="PSAMB.scaffold301size58367.g4406.t1"/>
    </source>
</evidence>
<organism evidence="7 8">
    <name type="scientific">Plectus sambesii</name>
    <dbReference type="NCBI Taxonomy" id="2011161"/>
    <lineage>
        <taxon>Eukaryota</taxon>
        <taxon>Metazoa</taxon>
        <taxon>Ecdysozoa</taxon>
        <taxon>Nematoda</taxon>
        <taxon>Chromadorea</taxon>
        <taxon>Plectida</taxon>
        <taxon>Plectina</taxon>
        <taxon>Plectoidea</taxon>
        <taxon>Plectidae</taxon>
        <taxon>Plectus</taxon>
    </lineage>
</organism>
<protein>
    <submittedName>
        <fullName evidence="8">G-protein coupled receptors family 1 profile domain-containing protein</fullName>
    </submittedName>
</protein>
<keyword evidence="4 5" id="KW-0472">Membrane</keyword>